<dbReference type="Pfam" id="PF00724">
    <property type="entry name" value="Oxidored_FMN"/>
    <property type="match status" value="1"/>
</dbReference>
<gene>
    <name evidence="5" type="ORF">JZ00_16505</name>
</gene>
<keyword evidence="3" id="KW-0560">Oxidoreductase</keyword>
<dbReference type="RefSeq" id="WP_039592363.1">
    <property type="nucleotide sequence ID" value="NZ_JQGJ02000009.1"/>
</dbReference>
<evidence type="ECO:0000313" key="5">
    <source>
        <dbReference type="EMBL" id="KHK63828.1"/>
    </source>
</evidence>
<accession>A0A0B1Z3B7</accession>
<evidence type="ECO:0000256" key="1">
    <source>
        <dbReference type="ARBA" id="ARBA00001917"/>
    </source>
</evidence>
<comment type="cofactor">
    <cofactor evidence="1">
        <name>FMN</name>
        <dbReference type="ChEBI" id="CHEBI:58210"/>
    </cofactor>
</comment>
<organism evidence="5 6">
    <name type="scientific">Pseudomonas frederiksbergensis</name>
    <dbReference type="NCBI Taxonomy" id="104087"/>
    <lineage>
        <taxon>Bacteria</taxon>
        <taxon>Pseudomonadati</taxon>
        <taxon>Pseudomonadota</taxon>
        <taxon>Gammaproteobacteria</taxon>
        <taxon>Pseudomonadales</taxon>
        <taxon>Pseudomonadaceae</taxon>
        <taxon>Pseudomonas</taxon>
    </lineage>
</organism>
<sequence length="385" mass="41984">MEHRSLFEPTTLGSITLKNRIVMPPLTRQRSGQPGDIPTALMARYYQQRASAGLIISEGTQIEPRGKGYAWTPGIYNQAQIDGWRTVTDAVHAEGGVIYAQLWHVGRVSHNALQPHNAAPIAPSAIQAQKAKAFIETNPGTGILVTPSMPRELSVSEIKTLVELYAQAARNALSAGFDGIEIHSANGYLVNQFISTHANQRTDEYGGSLHNRLRFLREVVQAVSAVAGPERVGVRFSPLFSSTDEDRVYIGFVEEDPHQTYIEAIKVLERAGIGYLSIAEADWPNAPDLPDAFRREVRSTFSGRIIYAGLYTAARAAGLVEAGLADLVAFGRPFIANPDLPERIANGWPLNALDAAGLYGGKEQGFIDYPRYSPSTSDVKQEVTV</sequence>
<evidence type="ECO:0000256" key="2">
    <source>
        <dbReference type="ARBA" id="ARBA00005979"/>
    </source>
</evidence>
<dbReference type="InterPro" id="IPR045247">
    <property type="entry name" value="Oye-like"/>
</dbReference>
<dbReference type="Gene3D" id="3.20.20.70">
    <property type="entry name" value="Aldolase class I"/>
    <property type="match status" value="1"/>
</dbReference>
<dbReference type="GO" id="GO:0005829">
    <property type="term" value="C:cytosol"/>
    <property type="evidence" value="ECO:0007669"/>
    <property type="project" value="UniProtKB-ARBA"/>
</dbReference>
<feature type="domain" description="NADH:flavin oxidoreductase/NADH oxidase N-terminal" evidence="4">
    <location>
        <begin position="5"/>
        <end position="351"/>
    </location>
</feature>
<dbReference type="InterPro" id="IPR001155">
    <property type="entry name" value="OxRdtase_FMN_N"/>
</dbReference>
<dbReference type="GO" id="GO:0010181">
    <property type="term" value="F:FMN binding"/>
    <property type="evidence" value="ECO:0007669"/>
    <property type="project" value="InterPro"/>
</dbReference>
<comment type="caution">
    <text evidence="5">The sequence shown here is derived from an EMBL/GenBank/DDBJ whole genome shotgun (WGS) entry which is preliminary data.</text>
</comment>
<reference evidence="6" key="1">
    <citation type="submission" date="2015-03" db="EMBL/GenBank/DDBJ databases">
        <title>Pseudomonas frederiksbergensis hydrocarbon degrader.</title>
        <authorList>
            <person name="Brown L.M."/>
            <person name="Ruiz O.N."/>
            <person name="Mueller S."/>
            <person name="Gunasekera T.S."/>
        </authorList>
    </citation>
    <scope>NUCLEOTIDE SEQUENCE [LARGE SCALE GENOMIC DNA]</scope>
    <source>
        <strain evidence="6">SI8</strain>
    </source>
</reference>
<comment type="similarity">
    <text evidence="2">Belongs to the NADH:flavin oxidoreductase/NADH oxidase family.</text>
</comment>
<dbReference type="PANTHER" id="PTHR22893:SF91">
    <property type="entry name" value="NADPH DEHYDROGENASE 2-RELATED"/>
    <property type="match status" value="1"/>
</dbReference>
<dbReference type="NCBIfam" id="NF007899">
    <property type="entry name" value="PRK10605.1"/>
    <property type="match status" value="1"/>
</dbReference>
<dbReference type="GO" id="GO:0016628">
    <property type="term" value="F:oxidoreductase activity, acting on the CH-CH group of donors, NAD or NADP as acceptor"/>
    <property type="evidence" value="ECO:0007669"/>
    <property type="project" value="UniProtKB-ARBA"/>
</dbReference>
<proteinExistence type="inferred from homology"/>
<dbReference type="InterPro" id="IPR013785">
    <property type="entry name" value="Aldolase_TIM"/>
</dbReference>
<dbReference type="AlphaFoldDB" id="A0A0B1Z3B7"/>
<dbReference type="SUPFAM" id="SSF51395">
    <property type="entry name" value="FMN-linked oxidoreductases"/>
    <property type="match status" value="1"/>
</dbReference>
<dbReference type="CDD" id="cd02933">
    <property type="entry name" value="OYE_like_FMN"/>
    <property type="match status" value="1"/>
</dbReference>
<dbReference type="FunFam" id="3.20.20.70:FF:000059">
    <property type="entry name" value="N-ethylmaleimide reductase, FMN-linked"/>
    <property type="match status" value="1"/>
</dbReference>
<dbReference type="PANTHER" id="PTHR22893">
    <property type="entry name" value="NADH OXIDOREDUCTASE-RELATED"/>
    <property type="match status" value="1"/>
</dbReference>
<evidence type="ECO:0000313" key="6">
    <source>
        <dbReference type="Proteomes" id="UP000030949"/>
    </source>
</evidence>
<dbReference type="EMBL" id="JQGJ01000009">
    <property type="protein sequence ID" value="KHK63828.1"/>
    <property type="molecule type" value="Genomic_DNA"/>
</dbReference>
<evidence type="ECO:0000256" key="3">
    <source>
        <dbReference type="ARBA" id="ARBA00023002"/>
    </source>
</evidence>
<name>A0A0B1Z3B7_9PSED</name>
<evidence type="ECO:0000259" key="4">
    <source>
        <dbReference type="Pfam" id="PF00724"/>
    </source>
</evidence>
<dbReference type="OrthoDB" id="8523426at2"/>
<protein>
    <submittedName>
        <fullName evidence="5">Oxidoreductase</fullName>
    </submittedName>
</protein>
<dbReference type="Proteomes" id="UP000030949">
    <property type="component" value="Unassembled WGS sequence"/>
</dbReference>